<accession>A0A1Q8SQC1</accession>
<dbReference type="RefSeq" id="WP_075570709.1">
    <property type="nucleotide sequence ID" value="NZ_MSDO01000020.1"/>
</dbReference>
<dbReference type="InterPro" id="IPR013108">
    <property type="entry name" value="Amidohydro_3"/>
</dbReference>
<dbReference type="Proteomes" id="UP000186878">
    <property type="component" value="Unassembled WGS sequence"/>
</dbReference>
<dbReference type="CDD" id="cd01297">
    <property type="entry name" value="D-aminoacylase"/>
    <property type="match status" value="1"/>
</dbReference>
<dbReference type="OrthoDB" id="5687299at2"/>
<dbReference type="InterPro" id="IPR032466">
    <property type="entry name" value="Metal_Hydrolase"/>
</dbReference>
<dbReference type="EMBL" id="MSDO01000020">
    <property type="protein sequence ID" value="OLO03609.1"/>
    <property type="molecule type" value="Genomic_DNA"/>
</dbReference>
<dbReference type="SUPFAM" id="SSF51556">
    <property type="entry name" value="Metallo-dependent hydrolases"/>
    <property type="match status" value="1"/>
</dbReference>
<name>A0A1Q8SQC1_9GAMM</name>
<evidence type="ECO:0000313" key="2">
    <source>
        <dbReference type="EMBL" id="OLO03609.1"/>
    </source>
</evidence>
<dbReference type="Gene3D" id="3.20.20.140">
    <property type="entry name" value="Metal-dependent hydrolases"/>
    <property type="match status" value="1"/>
</dbReference>
<dbReference type="SUPFAM" id="SSF51338">
    <property type="entry name" value="Composite domain of metallo-dependent hydrolases"/>
    <property type="match status" value="1"/>
</dbReference>
<reference evidence="2 3" key="1">
    <citation type="submission" date="2016-12" db="EMBL/GenBank/DDBJ databases">
        <title>Draft genome sequences of strains Salinicola socius SMB35, Salinicola sp. MH3R3-1 and Chromohalobacter sp. SMB17 from the Verkhnekamsk potash mining region of Russia.</title>
        <authorList>
            <person name="Mavrodi D.V."/>
            <person name="Olsson B.E."/>
            <person name="Korsakova E.S."/>
            <person name="Pyankova A."/>
            <person name="Mavrodi O.V."/>
            <person name="Plotnikova E.G."/>
        </authorList>
    </citation>
    <scope>NUCLEOTIDE SEQUENCE [LARGE SCALE GENOMIC DNA]</scope>
    <source>
        <strain evidence="2 3">SMB35</strain>
    </source>
</reference>
<dbReference type="Pfam" id="PF07969">
    <property type="entry name" value="Amidohydro_3"/>
    <property type="match status" value="1"/>
</dbReference>
<gene>
    <name evidence="2" type="ORF">BTW07_13540</name>
</gene>
<dbReference type="GO" id="GO:0016812">
    <property type="term" value="F:hydrolase activity, acting on carbon-nitrogen (but not peptide) bonds, in cyclic amides"/>
    <property type="evidence" value="ECO:0007669"/>
    <property type="project" value="TreeGrafter"/>
</dbReference>
<keyword evidence="3" id="KW-1185">Reference proteome</keyword>
<dbReference type="InterPro" id="IPR011059">
    <property type="entry name" value="Metal-dep_hydrolase_composite"/>
</dbReference>
<dbReference type="GO" id="GO:0005829">
    <property type="term" value="C:cytosol"/>
    <property type="evidence" value="ECO:0007669"/>
    <property type="project" value="TreeGrafter"/>
</dbReference>
<dbReference type="AlphaFoldDB" id="A0A1Q8SQC1"/>
<dbReference type="PANTHER" id="PTHR11647:SF1">
    <property type="entry name" value="COLLAPSIN RESPONSE MEDIATOR PROTEIN"/>
    <property type="match status" value="1"/>
</dbReference>
<dbReference type="Gene3D" id="3.30.1490.130">
    <property type="entry name" value="D-aminoacylase. Domain 3"/>
    <property type="match status" value="1"/>
</dbReference>
<evidence type="ECO:0000313" key="3">
    <source>
        <dbReference type="Proteomes" id="UP000186878"/>
    </source>
</evidence>
<dbReference type="PANTHER" id="PTHR11647">
    <property type="entry name" value="HYDRANTOINASE/DIHYDROPYRIMIDINASE FAMILY MEMBER"/>
    <property type="match status" value="1"/>
</dbReference>
<proteinExistence type="predicted"/>
<comment type="caution">
    <text evidence="2">The sequence shown here is derived from an EMBL/GenBank/DDBJ whole genome shotgun (WGS) entry which is preliminary data.</text>
</comment>
<organism evidence="2 3">
    <name type="scientific">Salinicola socius</name>
    <dbReference type="NCBI Taxonomy" id="404433"/>
    <lineage>
        <taxon>Bacteria</taxon>
        <taxon>Pseudomonadati</taxon>
        <taxon>Pseudomonadota</taxon>
        <taxon>Gammaproteobacteria</taxon>
        <taxon>Oceanospirillales</taxon>
        <taxon>Halomonadaceae</taxon>
        <taxon>Salinicola</taxon>
    </lineage>
</organism>
<dbReference type="Gene3D" id="2.30.40.10">
    <property type="entry name" value="Urease, subunit C, domain 1"/>
    <property type="match status" value="1"/>
</dbReference>
<dbReference type="InterPro" id="IPR023100">
    <property type="entry name" value="D-aminoacylase_insert_dom_sf"/>
</dbReference>
<dbReference type="GO" id="GO:0016811">
    <property type="term" value="F:hydrolase activity, acting on carbon-nitrogen (but not peptide) bonds, in linear amides"/>
    <property type="evidence" value="ECO:0007669"/>
    <property type="project" value="InterPro"/>
</dbReference>
<feature type="domain" description="Amidohydrolase 3" evidence="1">
    <location>
        <begin position="45"/>
        <end position="457"/>
    </location>
</feature>
<dbReference type="InterPro" id="IPR050378">
    <property type="entry name" value="Metallo-dep_Hydrolases_sf"/>
</dbReference>
<dbReference type="STRING" id="404433.BTW07_13540"/>
<evidence type="ECO:0000259" key="1">
    <source>
        <dbReference type="Pfam" id="PF07969"/>
    </source>
</evidence>
<sequence>MTFDVIIRRAHVLDGTGRKPFVADVGVSGDRIVAIGDLDATDAAQVVEAEGRYLSPGFIDVHTHDDSCAIREPEMLPKITQGVTTVIVGNCGISASPVKLGGNVPDPMNLLGEADDFFSTFEAFGEAIESAAPAVNVAALIGHTTLRAGVMDRFDRTASDEEILAMRQTLRTALRAGAIGLSTGLAYTNARQAPAGEVKALVEVVGEEGGIYTTHMRNERELLFEAMDEAFDTARHGGVPLVISHLKCADVDNWGKSEHAIEKLEAAAAEQPCNCDCYPYSACSTTLDLWRVSDEFEILITWSKPHPDQSRRLLTDIAAEWAVDLTEAARRLMPAGAIYHNMNEQDVRRVLAHPLTMIGSDGLPSDPNPHPRLWGSFPRVIGHYCRDEGLLDLPEAIRKMTSMSAARFGLTDRGVIREGAFADLTLFDFDTIREGASFVAPTTPAVGIDWVMVNGQPTWVDGDVRNRAGRLLRREGGIG</sequence>
<protein>
    <submittedName>
        <fullName evidence="2">D-aminoacylase</fullName>
    </submittedName>
</protein>